<evidence type="ECO:0000256" key="4">
    <source>
        <dbReference type="ARBA" id="ARBA00022679"/>
    </source>
</evidence>
<dbReference type="SUPFAM" id="SSF53335">
    <property type="entry name" value="S-adenosyl-L-methionine-dependent methyltransferases"/>
    <property type="match status" value="1"/>
</dbReference>
<evidence type="ECO:0000313" key="9">
    <source>
        <dbReference type="EMBL" id="MBO8447340.1"/>
    </source>
</evidence>
<dbReference type="EMBL" id="JADIMR010000094">
    <property type="protein sequence ID" value="MBO8447340.1"/>
    <property type="molecule type" value="Genomic_DNA"/>
</dbReference>
<dbReference type="GO" id="GO:0008170">
    <property type="term" value="F:N-methyltransferase activity"/>
    <property type="evidence" value="ECO:0007669"/>
    <property type="project" value="InterPro"/>
</dbReference>
<keyword evidence="5" id="KW-0949">S-adenosyl-L-methionine</keyword>
<organism evidence="9 10">
    <name type="scientific">Candidatus Enterocola intestinipullorum</name>
    <dbReference type="NCBI Taxonomy" id="2840783"/>
    <lineage>
        <taxon>Bacteria</taxon>
        <taxon>Pseudomonadati</taxon>
        <taxon>Bacteroidota</taxon>
        <taxon>Bacteroidia</taxon>
        <taxon>Bacteroidales</taxon>
        <taxon>Candidatus Enterocola</taxon>
    </lineage>
</organism>
<dbReference type="GO" id="GO:0003677">
    <property type="term" value="F:DNA binding"/>
    <property type="evidence" value="ECO:0007669"/>
    <property type="project" value="InterPro"/>
</dbReference>
<accession>A0A9D9EI80</accession>
<evidence type="ECO:0000256" key="2">
    <source>
        <dbReference type="ARBA" id="ARBA00011900"/>
    </source>
</evidence>
<reference evidence="9" key="1">
    <citation type="submission" date="2020-10" db="EMBL/GenBank/DDBJ databases">
        <authorList>
            <person name="Gilroy R."/>
        </authorList>
    </citation>
    <scope>NUCLEOTIDE SEQUENCE</scope>
    <source>
        <strain evidence="9">D3-1215</strain>
    </source>
</reference>
<proteinExistence type="inferred from homology"/>
<dbReference type="GO" id="GO:0009307">
    <property type="term" value="P:DNA restriction-modification system"/>
    <property type="evidence" value="ECO:0007669"/>
    <property type="project" value="UniProtKB-KW"/>
</dbReference>
<evidence type="ECO:0000256" key="3">
    <source>
        <dbReference type="ARBA" id="ARBA00022603"/>
    </source>
</evidence>
<dbReference type="InterPro" id="IPR029063">
    <property type="entry name" value="SAM-dependent_MTases_sf"/>
</dbReference>
<keyword evidence="3 9" id="KW-0489">Methyltransferase</keyword>
<comment type="catalytic activity">
    <reaction evidence="7">
        <text>a 2'-deoxyadenosine in DNA + S-adenosyl-L-methionine = an N(6)-methyl-2'-deoxyadenosine in DNA + S-adenosyl-L-homocysteine + H(+)</text>
        <dbReference type="Rhea" id="RHEA:15197"/>
        <dbReference type="Rhea" id="RHEA-COMP:12418"/>
        <dbReference type="Rhea" id="RHEA-COMP:12419"/>
        <dbReference type="ChEBI" id="CHEBI:15378"/>
        <dbReference type="ChEBI" id="CHEBI:57856"/>
        <dbReference type="ChEBI" id="CHEBI:59789"/>
        <dbReference type="ChEBI" id="CHEBI:90615"/>
        <dbReference type="ChEBI" id="CHEBI:90616"/>
        <dbReference type="EC" id="2.1.1.72"/>
    </reaction>
</comment>
<keyword evidence="6" id="KW-0680">Restriction system</keyword>
<comment type="caution">
    <text evidence="9">The sequence shown here is derived from an EMBL/GenBank/DDBJ whole genome shotgun (WGS) entry which is preliminary data.</text>
</comment>
<dbReference type="GO" id="GO:0032259">
    <property type="term" value="P:methylation"/>
    <property type="evidence" value="ECO:0007669"/>
    <property type="project" value="UniProtKB-KW"/>
</dbReference>
<dbReference type="Pfam" id="PF02384">
    <property type="entry name" value="N6_Mtase"/>
    <property type="match status" value="1"/>
</dbReference>
<dbReference type="PANTHER" id="PTHR42933:SF1">
    <property type="entry name" value="SITE-SPECIFIC DNA-METHYLTRANSFERASE (ADENINE-SPECIFIC)"/>
    <property type="match status" value="1"/>
</dbReference>
<evidence type="ECO:0000256" key="1">
    <source>
        <dbReference type="ARBA" id="ARBA00006594"/>
    </source>
</evidence>
<dbReference type="EC" id="2.1.1.72" evidence="2"/>
<dbReference type="InterPro" id="IPR003356">
    <property type="entry name" value="DNA_methylase_A-5"/>
</dbReference>
<gene>
    <name evidence="9" type="ORF">IAC32_06310</name>
</gene>
<dbReference type="InterPro" id="IPR051537">
    <property type="entry name" value="DNA_Adenine_Mtase"/>
</dbReference>
<dbReference type="PANTHER" id="PTHR42933">
    <property type="entry name" value="SLR6095 PROTEIN"/>
    <property type="match status" value="1"/>
</dbReference>
<dbReference type="PRINTS" id="PR00507">
    <property type="entry name" value="N12N6MTFRASE"/>
</dbReference>
<evidence type="ECO:0000259" key="8">
    <source>
        <dbReference type="Pfam" id="PF02384"/>
    </source>
</evidence>
<feature type="domain" description="DNA methylase adenine-specific" evidence="8">
    <location>
        <begin position="103"/>
        <end position="358"/>
    </location>
</feature>
<sequence length="432" mass="49339">MKIDEAERCILASCILLALRLPKFKNYYKTEDNQQILANNMVRDVIDWFVKENVGEIKIKVLESKYATIRGMFSDPKDNKDLRGLIADMEENIDNFEKTNRYYDVLGQLYVAFLRYANTSNDLGVVLTPTHITEFFSDIANVNKNSVVFDNCTGTCGFLIAAMSKMIKDANGDKSIEKSIKQDQLVGIEYGDKMYCLAASNMAIHGDGKTNIYYESGLNPKIIEEIKERQKKGKSLKPTVGMLNPPYKADKKTDVEELAFVKWNLEALAEGGTCVAIVPMQCAIATKGKTALLKKELLEKHTLEAVFSMPDELFYNSDKSVVTCIMVFTAHKPHPKDKETFFGYFKDDGFEKRKKLGRIDVHNKWPKIKEEWLWLYRNRKEVAGKSVIHHVDAKDEWCAEAYMETDYSTLTDADFIRTLQDYAAFLVKSETL</sequence>
<dbReference type="AlphaFoldDB" id="A0A9D9EI80"/>
<protein>
    <recommendedName>
        <fullName evidence="2">site-specific DNA-methyltransferase (adenine-specific)</fullName>
        <ecNumber evidence="2">2.1.1.72</ecNumber>
    </recommendedName>
</protein>
<keyword evidence="4" id="KW-0808">Transferase</keyword>
<comment type="similarity">
    <text evidence="1">Belongs to the N(4)/N(6)-methyltransferase family.</text>
</comment>
<dbReference type="Gene3D" id="3.40.50.150">
    <property type="entry name" value="Vaccinia Virus protein VP39"/>
    <property type="match status" value="1"/>
</dbReference>
<evidence type="ECO:0000256" key="6">
    <source>
        <dbReference type="ARBA" id="ARBA00022747"/>
    </source>
</evidence>
<evidence type="ECO:0000256" key="5">
    <source>
        <dbReference type="ARBA" id="ARBA00022691"/>
    </source>
</evidence>
<evidence type="ECO:0000256" key="7">
    <source>
        <dbReference type="ARBA" id="ARBA00047942"/>
    </source>
</evidence>
<evidence type="ECO:0000313" key="10">
    <source>
        <dbReference type="Proteomes" id="UP000823637"/>
    </source>
</evidence>
<dbReference type="GO" id="GO:0009007">
    <property type="term" value="F:site-specific DNA-methyltransferase (adenine-specific) activity"/>
    <property type="evidence" value="ECO:0007669"/>
    <property type="project" value="UniProtKB-EC"/>
</dbReference>
<dbReference type="Proteomes" id="UP000823637">
    <property type="component" value="Unassembled WGS sequence"/>
</dbReference>
<name>A0A9D9EI80_9BACT</name>
<reference evidence="9" key="2">
    <citation type="journal article" date="2021" name="PeerJ">
        <title>Extensive microbial diversity within the chicken gut microbiome revealed by metagenomics and culture.</title>
        <authorList>
            <person name="Gilroy R."/>
            <person name="Ravi A."/>
            <person name="Getino M."/>
            <person name="Pursley I."/>
            <person name="Horton D.L."/>
            <person name="Alikhan N.F."/>
            <person name="Baker D."/>
            <person name="Gharbi K."/>
            <person name="Hall N."/>
            <person name="Watson M."/>
            <person name="Adriaenssens E.M."/>
            <person name="Foster-Nyarko E."/>
            <person name="Jarju S."/>
            <person name="Secka A."/>
            <person name="Antonio M."/>
            <person name="Oren A."/>
            <person name="Chaudhuri R.R."/>
            <person name="La Ragione R."/>
            <person name="Hildebrand F."/>
            <person name="Pallen M.J."/>
        </authorList>
    </citation>
    <scope>NUCLEOTIDE SEQUENCE</scope>
    <source>
        <strain evidence="9">D3-1215</strain>
    </source>
</reference>